<evidence type="ECO:0000313" key="6">
    <source>
        <dbReference type="EMBL" id="KAB1636111.1"/>
    </source>
</evidence>
<dbReference type="Pfam" id="PF01380">
    <property type="entry name" value="SIS"/>
    <property type="match status" value="1"/>
</dbReference>
<evidence type="ECO:0000256" key="1">
    <source>
        <dbReference type="ARBA" id="ARBA00023015"/>
    </source>
</evidence>
<gene>
    <name evidence="6" type="ORF">F8O03_17825</name>
</gene>
<dbReference type="InterPro" id="IPR035472">
    <property type="entry name" value="RpiR-like_SIS"/>
</dbReference>
<dbReference type="PROSITE" id="PS51071">
    <property type="entry name" value="HTH_RPIR"/>
    <property type="match status" value="1"/>
</dbReference>
<dbReference type="PROSITE" id="PS51464">
    <property type="entry name" value="SIS"/>
    <property type="match status" value="1"/>
</dbReference>
<sequence>MRCTRATTRASPRCRSRCAASARSYARGERVSAAARGIPERALSRDSLVPGRTVRSVPSNDEHGASRIALSRNDTWSVKLVAGGDDVTEDQREDIGAWVQSLVSSTALTPKAQEVLRALEVNPRLASYGSVRAVAEKAGVSIGTVSRTAQSLGYLGWPALQQELRARYLSSLSATGLAAQRQSGQEQPMLASITRDQVNLASVLHSIGMEQITRTARRLAASRRIIVLARGSYAGVGMIFAHGCSLNGYDARLIMDEAQVPNTLATLTSEDLVVVISFWRLYESAYRAIQACDARGIPIVLLTETVTREIEEQCSECIKVPTEGIGFSPSLTSATAVVHGLIAELVAVDPSRATTAIEQAELEWDRFDLFRRF</sequence>
<keyword evidence="2" id="KW-0238">DNA-binding</keyword>
<dbReference type="Gene3D" id="1.10.10.10">
    <property type="entry name" value="Winged helix-like DNA-binding domain superfamily/Winged helix DNA-binding domain"/>
    <property type="match status" value="1"/>
</dbReference>
<dbReference type="Gene3D" id="3.40.50.10490">
    <property type="entry name" value="Glucose-6-phosphate isomerase like protein, domain 1"/>
    <property type="match status" value="1"/>
</dbReference>
<dbReference type="InterPro" id="IPR001347">
    <property type="entry name" value="SIS_dom"/>
</dbReference>
<dbReference type="PANTHER" id="PTHR30514">
    <property type="entry name" value="GLUCOKINASE"/>
    <property type="match status" value="1"/>
</dbReference>
<keyword evidence="7" id="KW-1185">Reference proteome</keyword>
<dbReference type="OrthoDB" id="3812176at2"/>
<dbReference type="GO" id="GO:0097367">
    <property type="term" value="F:carbohydrate derivative binding"/>
    <property type="evidence" value="ECO:0007669"/>
    <property type="project" value="InterPro"/>
</dbReference>
<dbReference type="InterPro" id="IPR036388">
    <property type="entry name" value="WH-like_DNA-bd_sf"/>
</dbReference>
<keyword evidence="1" id="KW-0805">Transcription regulation</keyword>
<dbReference type="GO" id="GO:0003677">
    <property type="term" value="F:DNA binding"/>
    <property type="evidence" value="ECO:0007669"/>
    <property type="project" value="UniProtKB-KW"/>
</dbReference>
<dbReference type="InterPro" id="IPR047640">
    <property type="entry name" value="RpiR-like"/>
</dbReference>
<keyword evidence="3" id="KW-0804">Transcription</keyword>
<feature type="domain" description="HTH rpiR-type" evidence="4">
    <location>
        <begin position="95"/>
        <end position="171"/>
    </location>
</feature>
<dbReference type="SUPFAM" id="SSF53697">
    <property type="entry name" value="SIS domain"/>
    <property type="match status" value="1"/>
</dbReference>
<dbReference type="EMBL" id="WBJX01000008">
    <property type="protein sequence ID" value="KAB1636111.1"/>
    <property type="molecule type" value="Genomic_DNA"/>
</dbReference>
<dbReference type="SUPFAM" id="SSF46689">
    <property type="entry name" value="Homeodomain-like"/>
    <property type="match status" value="1"/>
</dbReference>
<feature type="domain" description="SIS" evidence="5">
    <location>
        <begin position="215"/>
        <end position="352"/>
    </location>
</feature>
<evidence type="ECO:0000259" key="4">
    <source>
        <dbReference type="PROSITE" id="PS51071"/>
    </source>
</evidence>
<dbReference type="InterPro" id="IPR009057">
    <property type="entry name" value="Homeodomain-like_sf"/>
</dbReference>
<dbReference type="Pfam" id="PF01418">
    <property type="entry name" value="HTH_6"/>
    <property type="match status" value="1"/>
</dbReference>
<name>A0A7J5AYH8_9MICO</name>
<evidence type="ECO:0000259" key="5">
    <source>
        <dbReference type="PROSITE" id="PS51464"/>
    </source>
</evidence>
<accession>A0A7J5AYH8</accession>
<evidence type="ECO:0000256" key="2">
    <source>
        <dbReference type="ARBA" id="ARBA00023125"/>
    </source>
</evidence>
<comment type="caution">
    <text evidence="6">The sequence shown here is derived from an EMBL/GenBank/DDBJ whole genome shotgun (WGS) entry which is preliminary data.</text>
</comment>
<dbReference type="GO" id="GO:0003700">
    <property type="term" value="F:DNA-binding transcription factor activity"/>
    <property type="evidence" value="ECO:0007669"/>
    <property type="project" value="InterPro"/>
</dbReference>
<evidence type="ECO:0000313" key="7">
    <source>
        <dbReference type="Proteomes" id="UP000490386"/>
    </source>
</evidence>
<reference evidence="6 7" key="1">
    <citation type="submission" date="2019-09" db="EMBL/GenBank/DDBJ databases">
        <title>Phylogeny of genus Pseudoclavibacter and closely related genus.</title>
        <authorList>
            <person name="Li Y."/>
        </authorList>
    </citation>
    <scope>NUCLEOTIDE SEQUENCE [LARGE SCALE GENOMIC DNA]</scope>
    <source>
        <strain evidence="6 7">THG-MD12</strain>
    </source>
</reference>
<protein>
    <submittedName>
        <fullName evidence="6">MurR/RpiR family transcriptional regulator</fullName>
    </submittedName>
</protein>
<dbReference type="CDD" id="cd05013">
    <property type="entry name" value="SIS_RpiR"/>
    <property type="match status" value="1"/>
</dbReference>
<proteinExistence type="predicted"/>
<dbReference type="InterPro" id="IPR000281">
    <property type="entry name" value="HTH_RpiR"/>
</dbReference>
<dbReference type="AlphaFoldDB" id="A0A7J5AYH8"/>
<organism evidence="6 7">
    <name type="scientific">Pseudoclavibacter terrae</name>
    <dbReference type="NCBI Taxonomy" id="1530195"/>
    <lineage>
        <taxon>Bacteria</taxon>
        <taxon>Bacillati</taxon>
        <taxon>Actinomycetota</taxon>
        <taxon>Actinomycetes</taxon>
        <taxon>Micrococcales</taxon>
        <taxon>Microbacteriaceae</taxon>
        <taxon>Pseudoclavibacter</taxon>
    </lineage>
</organism>
<evidence type="ECO:0000256" key="3">
    <source>
        <dbReference type="ARBA" id="ARBA00023163"/>
    </source>
</evidence>
<dbReference type="GO" id="GO:1901135">
    <property type="term" value="P:carbohydrate derivative metabolic process"/>
    <property type="evidence" value="ECO:0007669"/>
    <property type="project" value="InterPro"/>
</dbReference>
<dbReference type="PANTHER" id="PTHR30514:SF18">
    <property type="entry name" value="RPIR-FAMILY TRANSCRIPTIONAL REGULATOR"/>
    <property type="match status" value="1"/>
</dbReference>
<dbReference type="InterPro" id="IPR046348">
    <property type="entry name" value="SIS_dom_sf"/>
</dbReference>
<dbReference type="Proteomes" id="UP000490386">
    <property type="component" value="Unassembled WGS sequence"/>
</dbReference>